<dbReference type="EnsemblPlants" id="AET2Gv20053500.2">
    <property type="protein sequence ID" value="AET2Gv20053500.2"/>
    <property type="gene ID" value="AET2Gv20053500"/>
</dbReference>
<evidence type="ECO:0000256" key="1">
    <source>
        <dbReference type="ARBA" id="ARBA00009500"/>
    </source>
</evidence>
<dbReference type="SMART" id="SM00093">
    <property type="entry name" value="SERPIN"/>
    <property type="match status" value="1"/>
</dbReference>
<protein>
    <recommendedName>
        <fullName evidence="3">Serpin domain-containing protein</fullName>
    </recommendedName>
</protein>
<dbReference type="Proteomes" id="UP000015105">
    <property type="component" value="Chromosome 2D"/>
</dbReference>
<dbReference type="GO" id="GO:0004867">
    <property type="term" value="F:serine-type endopeptidase inhibitor activity"/>
    <property type="evidence" value="ECO:0007669"/>
    <property type="project" value="InterPro"/>
</dbReference>
<feature type="domain" description="Serpin" evidence="3">
    <location>
        <begin position="72"/>
        <end position="467"/>
    </location>
</feature>
<comment type="similarity">
    <text evidence="1 2">Belongs to the serpin family.</text>
</comment>
<dbReference type="SUPFAM" id="SSF56574">
    <property type="entry name" value="Serpins"/>
    <property type="match status" value="1"/>
</dbReference>
<dbReference type="InterPro" id="IPR042178">
    <property type="entry name" value="Serpin_sf_1"/>
</dbReference>
<dbReference type="STRING" id="200361.A0A453AAV7"/>
<reference evidence="4" key="3">
    <citation type="journal article" date="2017" name="Nature">
        <title>Genome sequence of the progenitor of the wheat D genome Aegilops tauschii.</title>
        <authorList>
            <person name="Luo M.C."/>
            <person name="Gu Y.Q."/>
            <person name="Puiu D."/>
            <person name="Wang H."/>
            <person name="Twardziok S.O."/>
            <person name="Deal K.R."/>
            <person name="Huo N."/>
            <person name="Zhu T."/>
            <person name="Wang L."/>
            <person name="Wang Y."/>
            <person name="McGuire P.E."/>
            <person name="Liu S."/>
            <person name="Long H."/>
            <person name="Ramasamy R.K."/>
            <person name="Rodriguez J.C."/>
            <person name="Van S.L."/>
            <person name="Yuan L."/>
            <person name="Wang Z."/>
            <person name="Xia Z."/>
            <person name="Xiao L."/>
            <person name="Anderson O.D."/>
            <person name="Ouyang S."/>
            <person name="Liang Y."/>
            <person name="Zimin A.V."/>
            <person name="Pertea G."/>
            <person name="Qi P."/>
            <person name="Bennetzen J.L."/>
            <person name="Dai X."/>
            <person name="Dawson M.W."/>
            <person name="Muller H.G."/>
            <person name="Kugler K."/>
            <person name="Rivarola-Duarte L."/>
            <person name="Spannagl M."/>
            <person name="Mayer K.F.X."/>
            <person name="Lu F.H."/>
            <person name="Bevan M.W."/>
            <person name="Leroy P."/>
            <person name="Li P."/>
            <person name="You F.M."/>
            <person name="Sun Q."/>
            <person name="Liu Z."/>
            <person name="Lyons E."/>
            <person name="Wicker T."/>
            <person name="Salzberg S.L."/>
            <person name="Devos K.M."/>
            <person name="Dvorak J."/>
        </authorList>
    </citation>
    <scope>NUCLEOTIDE SEQUENCE [LARGE SCALE GENOMIC DNA]</scope>
    <source>
        <strain evidence="4">cv. AL8/78</strain>
    </source>
</reference>
<evidence type="ECO:0000313" key="4">
    <source>
        <dbReference type="EnsemblPlants" id="AET2Gv20053500.2"/>
    </source>
</evidence>
<sequence length="470" mass="52384">QRNNKMEFAHRCFAMLARWLCPGADDDHAAIARRLGMLPELDHDDTLPLWAEAQKAMKARAEARNSLEPFALRLNKRLADHAGRSGNLLFSPLSVYVAFSMAAAGAREQTLGELLDALGAPSQHDLTWYACTLAEQALADQSRTGGPCVSFACGVWHHTTMRLRRRYRVATVWDYKAVTRAVNFHQEPKESMEQINAWVVALTNGLIPSIVDGEAPSHPTDLVLVNAMYFKGQWNKTFFDKARHLFHRLDRTAVDAPFMRGFGAQRIACHDGFKVLQLRYKQGTKHRLQGGCPLPALLQPPAPIYSMCVFLPDAPDGLWRLIDMIVRDPEFLRKHLPRSDVEVGEFRLPKLKVSFGMTMNGILRGMGLKEAFEPGKADLSDMTEDGARESRRLEQVVHRAIIEVNEEGTEATAATMVDTCLCTSQEAAPPPPPPPLRADFVADHPFAFFVIEEVSGAILFAGHVLDPTIK</sequence>
<keyword evidence="5" id="KW-1185">Reference proteome</keyword>
<accession>A0A453AAV7</accession>
<dbReference type="InterPro" id="IPR023796">
    <property type="entry name" value="Serpin_dom"/>
</dbReference>
<evidence type="ECO:0000259" key="3">
    <source>
        <dbReference type="SMART" id="SM00093"/>
    </source>
</evidence>
<name>A0A453AAV7_AEGTS</name>
<dbReference type="GO" id="GO:0005615">
    <property type="term" value="C:extracellular space"/>
    <property type="evidence" value="ECO:0007669"/>
    <property type="project" value="InterPro"/>
</dbReference>
<dbReference type="InterPro" id="IPR000215">
    <property type="entry name" value="Serpin_fam"/>
</dbReference>
<dbReference type="CDD" id="cd02043">
    <property type="entry name" value="serpinP_plants"/>
    <property type="match status" value="1"/>
</dbReference>
<evidence type="ECO:0000313" key="5">
    <source>
        <dbReference type="Proteomes" id="UP000015105"/>
    </source>
</evidence>
<dbReference type="AlphaFoldDB" id="A0A453AAV7"/>
<proteinExistence type="inferred from homology"/>
<dbReference type="InterPro" id="IPR036186">
    <property type="entry name" value="Serpin_sf"/>
</dbReference>
<dbReference type="PANTHER" id="PTHR11461">
    <property type="entry name" value="SERINE PROTEASE INHIBITOR, SERPIN"/>
    <property type="match status" value="1"/>
</dbReference>
<dbReference type="Gene3D" id="2.30.39.10">
    <property type="entry name" value="Alpha-1-antitrypsin, domain 1"/>
    <property type="match status" value="1"/>
</dbReference>
<reference evidence="5" key="1">
    <citation type="journal article" date="2014" name="Science">
        <title>Ancient hybridizations among the ancestral genomes of bread wheat.</title>
        <authorList>
            <consortium name="International Wheat Genome Sequencing Consortium,"/>
            <person name="Marcussen T."/>
            <person name="Sandve S.R."/>
            <person name="Heier L."/>
            <person name="Spannagl M."/>
            <person name="Pfeifer M."/>
            <person name="Jakobsen K.S."/>
            <person name="Wulff B.B."/>
            <person name="Steuernagel B."/>
            <person name="Mayer K.F."/>
            <person name="Olsen O.A."/>
        </authorList>
    </citation>
    <scope>NUCLEOTIDE SEQUENCE [LARGE SCALE GENOMIC DNA]</scope>
    <source>
        <strain evidence="5">cv. AL8/78</strain>
    </source>
</reference>
<dbReference type="PANTHER" id="PTHR11461:SF316">
    <property type="entry name" value="SERPIN DOMAIN-CONTAINING PROTEIN"/>
    <property type="match status" value="1"/>
</dbReference>
<reference evidence="4" key="5">
    <citation type="journal article" date="2021" name="G3 (Bethesda)">
        <title>Aegilops tauschii genome assembly Aet v5.0 features greater sequence contiguity and improved annotation.</title>
        <authorList>
            <person name="Wang L."/>
            <person name="Zhu T."/>
            <person name="Rodriguez J.C."/>
            <person name="Deal K.R."/>
            <person name="Dubcovsky J."/>
            <person name="McGuire P.E."/>
            <person name="Lux T."/>
            <person name="Spannagl M."/>
            <person name="Mayer K.F.X."/>
            <person name="Baldrich P."/>
            <person name="Meyers B.C."/>
            <person name="Huo N."/>
            <person name="Gu Y.Q."/>
            <person name="Zhou H."/>
            <person name="Devos K.M."/>
            <person name="Bennetzen J.L."/>
            <person name="Unver T."/>
            <person name="Budak H."/>
            <person name="Gulick P.J."/>
            <person name="Galiba G."/>
            <person name="Kalapos B."/>
            <person name="Nelson D.R."/>
            <person name="Li P."/>
            <person name="You F.M."/>
            <person name="Luo M.C."/>
            <person name="Dvorak J."/>
        </authorList>
    </citation>
    <scope>NUCLEOTIDE SEQUENCE [LARGE SCALE GENOMIC DNA]</scope>
    <source>
        <strain evidence="4">cv. AL8/78</strain>
    </source>
</reference>
<reference evidence="4" key="4">
    <citation type="submission" date="2019-03" db="UniProtKB">
        <authorList>
            <consortium name="EnsemblPlants"/>
        </authorList>
    </citation>
    <scope>IDENTIFICATION</scope>
</reference>
<dbReference type="Pfam" id="PF00079">
    <property type="entry name" value="Serpin"/>
    <property type="match status" value="1"/>
</dbReference>
<reference evidence="5" key="2">
    <citation type="journal article" date="2017" name="Nat. Plants">
        <title>The Aegilops tauschii genome reveals multiple impacts of transposons.</title>
        <authorList>
            <person name="Zhao G."/>
            <person name="Zou C."/>
            <person name="Li K."/>
            <person name="Wang K."/>
            <person name="Li T."/>
            <person name="Gao L."/>
            <person name="Zhang X."/>
            <person name="Wang H."/>
            <person name="Yang Z."/>
            <person name="Liu X."/>
            <person name="Jiang W."/>
            <person name="Mao L."/>
            <person name="Kong X."/>
            <person name="Jiao Y."/>
            <person name="Jia J."/>
        </authorList>
    </citation>
    <scope>NUCLEOTIDE SEQUENCE [LARGE SCALE GENOMIC DNA]</scope>
    <source>
        <strain evidence="5">cv. AL8/78</strain>
    </source>
</reference>
<dbReference type="Gramene" id="AET2Gv20053500.2">
    <property type="protein sequence ID" value="AET2Gv20053500.2"/>
    <property type="gene ID" value="AET2Gv20053500"/>
</dbReference>
<evidence type="ECO:0000256" key="2">
    <source>
        <dbReference type="RuleBase" id="RU000411"/>
    </source>
</evidence>
<dbReference type="InterPro" id="IPR042185">
    <property type="entry name" value="Serpin_sf_2"/>
</dbReference>
<dbReference type="Gene3D" id="3.30.497.10">
    <property type="entry name" value="Antithrombin, subunit I, domain 2"/>
    <property type="match status" value="1"/>
</dbReference>
<organism evidence="4 5">
    <name type="scientific">Aegilops tauschii subsp. strangulata</name>
    <name type="common">Goatgrass</name>
    <dbReference type="NCBI Taxonomy" id="200361"/>
    <lineage>
        <taxon>Eukaryota</taxon>
        <taxon>Viridiplantae</taxon>
        <taxon>Streptophyta</taxon>
        <taxon>Embryophyta</taxon>
        <taxon>Tracheophyta</taxon>
        <taxon>Spermatophyta</taxon>
        <taxon>Magnoliopsida</taxon>
        <taxon>Liliopsida</taxon>
        <taxon>Poales</taxon>
        <taxon>Poaceae</taxon>
        <taxon>BOP clade</taxon>
        <taxon>Pooideae</taxon>
        <taxon>Triticodae</taxon>
        <taxon>Triticeae</taxon>
        <taxon>Triticinae</taxon>
        <taxon>Aegilops</taxon>
    </lineage>
</organism>